<dbReference type="PANTHER" id="PTHR43539:SF78">
    <property type="entry name" value="FLAVIN-CONTAINING MONOOXYGENASE"/>
    <property type="match status" value="1"/>
</dbReference>
<dbReference type="InterPro" id="IPR036188">
    <property type="entry name" value="FAD/NAD-bd_sf"/>
</dbReference>
<keyword evidence="1" id="KW-0560">Oxidoreductase</keyword>
<accession>A0A7G3U8P8</accession>
<evidence type="ECO:0000313" key="2">
    <source>
        <dbReference type="EMBL" id="QKM66348.1"/>
    </source>
</evidence>
<dbReference type="GO" id="GO:0004497">
    <property type="term" value="F:monooxygenase activity"/>
    <property type="evidence" value="ECO:0007669"/>
    <property type="project" value="TreeGrafter"/>
</dbReference>
<reference evidence="2 3" key="1">
    <citation type="journal article" date="2012" name="J. Bacteriol.">
        <title>Draft genome of Streptomyces tsukubaensis NRRL 18488, the producer of the clinically important immunosuppressant tacrolimus (FK506).</title>
        <authorList>
            <person name="Barreiro C."/>
            <person name="Prieto C."/>
            <person name="Sola-Landa A."/>
            <person name="Solera E."/>
            <person name="Martinez-Castro M."/>
            <person name="Perez-Redondo R."/>
            <person name="Garcia-Estrada C."/>
            <person name="Aparicio J.F."/>
            <person name="Fernandez-Martinez L.T."/>
            <person name="Santos-Aberturas J."/>
            <person name="Salehi-Najafabadi Z."/>
            <person name="Rodriguez-Garcia A."/>
            <person name="Tauch A."/>
            <person name="Martin J.F."/>
        </authorList>
    </citation>
    <scope>NUCLEOTIDE SEQUENCE [LARGE SCALE GENOMIC DNA]</scope>
    <source>
        <strain evidence="3">DSM 42081 / NBRC 108919 / NRRL 18488 / 9993</strain>
    </source>
</reference>
<organism evidence="2 3">
    <name type="scientific">Streptomyces tsukubensis (strain DSM 42081 / NBRC 108919 / NRRL 18488 / 9993)</name>
    <dbReference type="NCBI Taxonomy" id="1114943"/>
    <lineage>
        <taxon>Bacteria</taxon>
        <taxon>Bacillati</taxon>
        <taxon>Actinomycetota</taxon>
        <taxon>Actinomycetes</taxon>
        <taxon>Kitasatosporales</taxon>
        <taxon>Streptomycetaceae</taxon>
        <taxon>Streptomyces</taxon>
    </lineage>
</organism>
<dbReference type="InterPro" id="IPR050982">
    <property type="entry name" value="Auxin_biosynth/cation_transpt"/>
</dbReference>
<name>A0A7G3U8P8_STRT9</name>
<dbReference type="EMBL" id="CP029159">
    <property type="protein sequence ID" value="QKM66348.1"/>
    <property type="molecule type" value="Genomic_DNA"/>
</dbReference>
<sequence>MPIPSAGGSNVSEVEYAETVVIGAGQQGCGVAASLQELGRESVVLERGEIGQAWGLERWDSLLVGSGNRSVRFPGREYDGDDPDGFMPGRELAHRLRRYAEDRKLRVRQHTAVREVECPPDASDHDEVRFRTHLSDGGSIGSRNLVVAVGGYAAPRVPALAADIDASVTQLHSHRYRNSASLPDGAVLVVGAGISGQQIADELVDAGRGVFLSVGRHGAWPRHYRGRSLHEWMFVFSLEEEYVRVGTGGDGPAEVLPGLPVAAVLDGTGDLNLGTLAGKGVVLVGSARAAEGRTLLLEDNVVAVAEASARSFRQVIDTIDTGIRARGYPVPEQHPAPGVDLDRISPFGDRLDLEREGITSIVWCTGFGPDYRILPAHVLDDHGAPLQQKGILGAIPGLYYAGLPDGNSLAPVAIGANVENGRFIARRIHVDHIMRTGSPASVITP</sequence>
<protein>
    <submittedName>
        <fullName evidence="2">Flavoprotein</fullName>
    </submittedName>
</protein>
<dbReference type="SUPFAM" id="SSF51905">
    <property type="entry name" value="FAD/NAD(P)-binding domain"/>
    <property type="match status" value="1"/>
</dbReference>
<gene>
    <name evidence="2" type="ORF">STSU_003400</name>
</gene>
<dbReference type="PRINTS" id="PR00411">
    <property type="entry name" value="PNDRDTASEI"/>
</dbReference>
<dbReference type="PANTHER" id="PTHR43539">
    <property type="entry name" value="FLAVIN-BINDING MONOOXYGENASE-LIKE PROTEIN (AFU_ORTHOLOGUE AFUA_4G09220)"/>
    <property type="match status" value="1"/>
</dbReference>
<keyword evidence="3" id="KW-1185">Reference proteome</keyword>
<evidence type="ECO:0000313" key="3">
    <source>
        <dbReference type="Proteomes" id="UP000005940"/>
    </source>
</evidence>
<dbReference type="AlphaFoldDB" id="A0A7G3U8P8"/>
<dbReference type="Pfam" id="PF13738">
    <property type="entry name" value="Pyr_redox_3"/>
    <property type="match status" value="1"/>
</dbReference>
<dbReference type="Proteomes" id="UP000005940">
    <property type="component" value="Chromosome"/>
</dbReference>
<evidence type="ECO:0000256" key="1">
    <source>
        <dbReference type="ARBA" id="ARBA00023002"/>
    </source>
</evidence>
<proteinExistence type="predicted"/>
<dbReference type="Gene3D" id="3.50.50.60">
    <property type="entry name" value="FAD/NAD(P)-binding domain"/>
    <property type="match status" value="2"/>
</dbReference>
<dbReference type="GO" id="GO:0050660">
    <property type="term" value="F:flavin adenine dinucleotide binding"/>
    <property type="evidence" value="ECO:0007669"/>
    <property type="project" value="TreeGrafter"/>
</dbReference>